<proteinExistence type="inferred from homology"/>
<evidence type="ECO:0000256" key="4">
    <source>
        <dbReference type="ARBA" id="ARBA00022723"/>
    </source>
</evidence>
<dbReference type="GO" id="GO:0046872">
    <property type="term" value="F:metal ion binding"/>
    <property type="evidence" value="ECO:0007669"/>
    <property type="project" value="UniProtKB-KW"/>
</dbReference>
<evidence type="ECO:0000256" key="17">
    <source>
        <dbReference type="ARBA" id="ARBA00032071"/>
    </source>
</evidence>
<feature type="domain" description="Nudix hydrolase" evidence="22">
    <location>
        <begin position="1"/>
        <end position="131"/>
    </location>
</feature>
<dbReference type="Proteomes" id="UP001472866">
    <property type="component" value="Chromosome 15"/>
</dbReference>
<reference evidence="23 24" key="1">
    <citation type="submission" date="2024-03" db="EMBL/GenBank/DDBJ databases">
        <title>Complete genome sequence of the green alga Chloropicon roscoffensis RCC1871.</title>
        <authorList>
            <person name="Lemieux C."/>
            <person name="Pombert J.-F."/>
            <person name="Otis C."/>
            <person name="Turmel M."/>
        </authorList>
    </citation>
    <scope>NUCLEOTIDE SEQUENCE [LARGE SCALE GENOMIC DNA]</scope>
    <source>
        <strain evidence="23 24">RCC1871</strain>
    </source>
</reference>
<keyword evidence="6" id="KW-0460">Magnesium</keyword>
<dbReference type="InterPro" id="IPR015797">
    <property type="entry name" value="NUDIX_hydrolase-like_dom_sf"/>
</dbReference>
<evidence type="ECO:0000259" key="22">
    <source>
        <dbReference type="PROSITE" id="PS51462"/>
    </source>
</evidence>
<dbReference type="EMBL" id="CP151515">
    <property type="protein sequence ID" value="WZN66384.1"/>
    <property type="molecule type" value="Genomic_DNA"/>
</dbReference>
<dbReference type="InterPro" id="IPR000086">
    <property type="entry name" value="NUDIX_hydrolase_dom"/>
</dbReference>
<keyword evidence="4" id="KW-0479">Metal-binding</keyword>
<evidence type="ECO:0000256" key="5">
    <source>
        <dbReference type="ARBA" id="ARBA00022801"/>
    </source>
</evidence>
<evidence type="ECO:0000256" key="8">
    <source>
        <dbReference type="ARBA" id="ARBA00024459"/>
    </source>
</evidence>
<evidence type="ECO:0000313" key="23">
    <source>
        <dbReference type="EMBL" id="WZN66384.1"/>
    </source>
</evidence>
<evidence type="ECO:0000256" key="18">
    <source>
        <dbReference type="ARBA" id="ARBA00048002"/>
    </source>
</evidence>
<comment type="catalytic activity">
    <reaction evidence="8">
        <text>2-oxo-dATP + H2O = 2-oxo-dAMP + diphosphate + H(+)</text>
        <dbReference type="Rhea" id="RHEA:31583"/>
        <dbReference type="ChEBI" id="CHEBI:15377"/>
        <dbReference type="ChEBI" id="CHEBI:15378"/>
        <dbReference type="ChEBI" id="CHEBI:33019"/>
        <dbReference type="ChEBI" id="CHEBI:63212"/>
        <dbReference type="ChEBI" id="CHEBI:77897"/>
        <dbReference type="EC" id="3.6.1.56"/>
    </reaction>
    <physiologicalReaction direction="left-to-right" evidence="8">
        <dbReference type="Rhea" id="RHEA:31584"/>
    </physiologicalReaction>
</comment>
<sequence>MDGEVKLLTLVIPVEDDKRVLLGLKKRGFGEGYYNGFGGKVEPGESVSEAAARELEEESELRSPKLDKRGVLTFHYDDKPKPLEIHVFRVSEYEGVPAETEEMRPEWFAFDEIPFQKMWADDALWYPLFLSGKTFEGEFYFENTHDLKRHELRETTT</sequence>
<evidence type="ECO:0000256" key="20">
    <source>
        <dbReference type="ARBA" id="ARBA00049032"/>
    </source>
</evidence>
<dbReference type="SUPFAM" id="SSF55811">
    <property type="entry name" value="Nudix"/>
    <property type="match status" value="1"/>
</dbReference>
<comment type="similarity">
    <text evidence="2">Belongs to the Nudix hydrolase family.</text>
</comment>
<comment type="catalytic activity">
    <reaction evidence="19">
        <text>O(6)-methyl-dGTP + H2O = O(6)-methyl-dGMP + diphosphate + H(+)</text>
        <dbReference type="Rhea" id="RHEA:67600"/>
        <dbReference type="ChEBI" id="CHEBI:15377"/>
        <dbReference type="ChEBI" id="CHEBI:15378"/>
        <dbReference type="ChEBI" id="CHEBI:33019"/>
        <dbReference type="ChEBI" id="CHEBI:169974"/>
        <dbReference type="ChEBI" id="CHEBI:169975"/>
    </reaction>
    <physiologicalReaction direction="left-to-right" evidence="19">
        <dbReference type="Rhea" id="RHEA:67601"/>
    </physiologicalReaction>
</comment>
<comment type="catalytic activity">
    <reaction evidence="10">
        <text>2-oxo-ATP + H2O = 2-oxo-AMP + diphosphate + H(+)</text>
        <dbReference type="Rhea" id="RHEA:67392"/>
        <dbReference type="ChEBI" id="CHEBI:15377"/>
        <dbReference type="ChEBI" id="CHEBI:15378"/>
        <dbReference type="ChEBI" id="CHEBI:33019"/>
        <dbReference type="ChEBI" id="CHEBI:71395"/>
        <dbReference type="ChEBI" id="CHEBI:172878"/>
    </reaction>
    <physiologicalReaction direction="left-to-right" evidence="10">
        <dbReference type="Rhea" id="RHEA:67393"/>
    </physiologicalReaction>
</comment>
<evidence type="ECO:0000256" key="6">
    <source>
        <dbReference type="ARBA" id="ARBA00022842"/>
    </source>
</evidence>
<dbReference type="EC" id="3.6.1.56" evidence="11"/>
<evidence type="ECO:0000256" key="14">
    <source>
        <dbReference type="ARBA" id="ARBA00030634"/>
    </source>
</evidence>
<evidence type="ECO:0000256" key="21">
    <source>
        <dbReference type="ARBA" id="ARBA00053094"/>
    </source>
</evidence>
<gene>
    <name evidence="23" type="ORF">HKI87_15g79490</name>
</gene>
<dbReference type="GO" id="GO:0008828">
    <property type="term" value="F:dATP diphosphatase activity"/>
    <property type="evidence" value="ECO:0007669"/>
    <property type="project" value="UniProtKB-EC"/>
</dbReference>
<evidence type="ECO:0000256" key="1">
    <source>
        <dbReference type="ARBA" id="ARBA00001946"/>
    </source>
</evidence>
<dbReference type="PANTHER" id="PTHR43758:SF2">
    <property type="entry name" value="OXIDIZED PURINE NUCLEOSIDE TRIPHOSPHATE HYDROLASE"/>
    <property type="match status" value="1"/>
</dbReference>
<comment type="cofactor">
    <cofactor evidence="1">
        <name>Mg(2+)</name>
        <dbReference type="ChEBI" id="CHEBI:18420"/>
    </cofactor>
</comment>
<name>A0AAX4PKF1_9CHLO</name>
<dbReference type="Pfam" id="PF00293">
    <property type="entry name" value="NUDIX"/>
    <property type="match status" value="1"/>
</dbReference>
<comment type="subunit">
    <text evidence="3">Monomer.</text>
</comment>
<accession>A0AAX4PKF1</accession>
<evidence type="ECO:0000256" key="12">
    <source>
        <dbReference type="ARBA" id="ARBA00026218"/>
    </source>
</evidence>
<comment type="function">
    <text evidence="21">Oxidized purine nucleoside triphosphate hydrolase which is a prominent sanitizer of the oxidized nucleotide pool. Catalyzes the hydrolysis of 2-oxo-dATP (2-hydroxy-dATP) into 2-oxo-dAMP. Also has a significant hydrolase activity toward 2-oxo-ATP, 8-oxo-dGTP and 8-oxo-dATP. Through the hydrolysis of oxidized purine nucleoside triphosphates, prevents their incorporation into DNA and the subsequent transversions A:T to C:G and G:C to T:A. Also catalyzes the hydrolysis of methylated purine nucleoside triphosphate preventing their integration into DNA. Through this antimutagenic activity protects cells from oxidative stress.</text>
</comment>
<dbReference type="PROSITE" id="PS51462">
    <property type="entry name" value="NUDIX"/>
    <property type="match status" value="1"/>
</dbReference>
<dbReference type="GO" id="GO:0042262">
    <property type="term" value="P:DNA protection"/>
    <property type="evidence" value="ECO:0007669"/>
    <property type="project" value="InterPro"/>
</dbReference>
<evidence type="ECO:0000256" key="2">
    <source>
        <dbReference type="ARBA" id="ARBA00005582"/>
    </source>
</evidence>
<dbReference type="GO" id="GO:0005737">
    <property type="term" value="C:cytoplasm"/>
    <property type="evidence" value="ECO:0007669"/>
    <property type="project" value="TreeGrafter"/>
</dbReference>
<comment type="catalytic activity">
    <reaction evidence="7">
        <text>8-oxo-dATP + H2O = 8-oxo-dAMP + diphosphate + H(+)</text>
        <dbReference type="Rhea" id="RHEA:65396"/>
        <dbReference type="ChEBI" id="CHEBI:15377"/>
        <dbReference type="ChEBI" id="CHEBI:15378"/>
        <dbReference type="ChEBI" id="CHEBI:33019"/>
        <dbReference type="ChEBI" id="CHEBI:71361"/>
        <dbReference type="ChEBI" id="CHEBI:172871"/>
    </reaction>
    <physiologicalReaction direction="left-to-right" evidence="7">
        <dbReference type="Rhea" id="RHEA:65397"/>
    </physiologicalReaction>
</comment>
<comment type="catalytic activity">
    <reaction evidence="18">
        <text>N(6)-methyl-ATP + H2O = N(6)-methyl-AMP + diphosphate + H(+)</text>
        <dbReference type="Rhea" id="RHEA:67608"/>
        <dbReference type="ChEBI" id="CHEBI:15377"/>
        <dbReference type="ChEBI" id="CHEBI:15378"/>
        <dbReference type="ChEBI" id="CHEBI:33019"/>
        <dbReference type="ChEBI" id="CHEBI:144842"/>
        <dbReference type="ChEBI" id="CHEBI:172873"/>
    </reaction>
    <physiologicalReaction direction="left-to-right" evidence="18">
        <dbReference type="Rhea" id="RHEA:67609"/>
    </physiologicalReaction>
</comment>
<protein>
    <recommendedName>
        <fullName evidence="12">Oxidized purine nucleoside triphosphate hydrolase</fullName>
        <ecNumber evidence="11">3.6.1.56</ecNumber>
    </recommendedName>
    <alternativeName>
        <fullName evidence="16">2-hydroxy-dATP diphosphatase</fullName>
    </alternativeName>
    <alternativeName>
        <fullName evidence="15">7,8-dihydro-8-oxoguanine triphosphatase</fullName>
    </alternativeName>
    <alternativeName>
        <fullName evidence="14">8-oxo-dGTPase</fullName>
    </alternativeName>
    <alternativeName>
        <fullName evidence="17">Methylated purine nucleoside triphosphate hydrolase</fullName>
    </alternativeName>
    <alternativeName>
        <fullName evidence="13">Nucleoside diphosphate-linked moiety X motif 1</fullName>
    </alternativeName>
</protein>
<evidence type="ECO:0000256" key="16">
    <source>
        <dbReference type="ARBA" id="ARBA00031927"/>
    </source>
</evidence>
<dbReference type="InterPro" id="IPR003563">
    <property type="entry name" value="8ODP"/>
</dbReference>
<evidence type="ECO:0000256" key="3">
    <source>
        <dbReference type="ARBA" id="ARBA00011245"/>
    </source>
</evidence>
<dbReference type="Gene3D" id="3.90.79.10">
    <property type="entry name" value="Nucleoside Triphosphate Pyrophosphohydrolase"/>
    <property type="match status" value="1"/>
</dbReference>
<dbReference type="CDD" id="cd03427">
    <property type="entry name" value="NUDIX_MTH1_Nudt1"/>
    <property type="match status" value="1"/>
</dbReference>
<evidence type="ECO:0000256" key="9">
    <source>
        <dbReference type="ARBA" id="ARBA00024486"/>
    </source>
</evidence>
<evidence type="ECO:0000313" key="24">
    <source>
        <dbReference type="Proteomes" id="UP001472866"/>
    </source>
</evidence>
<dbReference type="GO" id="GO:0008413">
    <property type="term" value="F:8-oxo-7,8-dihydroguanosine triphosphate pyrophosphatase activity"/>
    <property type="evidence" value="ECO:0007669"/>
    <property type="project" value="InterPro"/>
</dbReference>
<evidence type="ECO:0000256" key="11">
    <source>
        <dbReference type="ARBA" id="ARBA00026103"/>
    </source>
</evidence>
<dbReference type="PANTHER" id="PTHR43758">
    <property type="entry name" value="7,8-DIHYDRO-8-OXOGUANINE TRIPHOSPHATASE"/>
    <property type="match status" value="1"/>
</dbReference>
<evidence type="ECO:0000256" key="15">
    <source>
        <dbReference type="ARBA" id="ARBA00030682"/>
    </source>
</evidence>
<evidence type="ECO:0000256" key="13">
    <source>
        <dbReference type="ARBA" id="ARBA00029673"/>
    </source>
</evidence>
<organism evidence="23 24">
    <name type="scientific">Chloropicon roscoffensis</name>
    <dbReference type="NCBI Taxonomy" id="1461544"/>
    <lineage>
        <taxon>Eukaryota</taxon>
        <taxon>Viridiplantae</taxon>
        <taxon>Chlorophyta</taxon>
        <taxon>Chloropicophyceae</taxon>
        <taxon>Chloropicales</taxon>
        <taxon>Chloropicaceae</taxon>
        <taxon>Chloropicon</taxon>
    </lineage>
</organism>
<comment type="catalytic activity">
    <reaction evidence="20">
        <text>N(6)-methyl-dATP + H2O = N(6)-methyl-dAMP + diphosphate + H(+)</text>
        <dbReference type="Rhea" id="RHEA:67604"/>
        <dbReference type="ChEBI" id="CHEBI:15377"/>
        <dbReference type="ChEBI" id="CHEBI:15378"/>
        <dbReference type="ChEBI" id="CHEBI:33019"/>
        <dbReference type="ChEBI" id="CHEBI:169976"/>
        <dbReference type="ChEBI" id="CHEBI:172872"/>
    </reaction>
    <physiologicalReaction direction="left-to-right" evidence="20">
        <dbReference type="Rhea" id="RHEA:67605"/>
    </physiologicalReaction>
</comment>
<evidence type="ECO:0000256" key="10">
    <source>
        <dbReference type="ARBA" id="ARBA00024596"/>
    </source>
</evidence>
<evidence type="ECO:0000256" key="7">
    <source>
        <dbReference type="ARBA" id="ARBA00024448"/>
    </source>
</evidence>
<keyword evidence="5" id="KW-0378">Hydrolase</keyword>
<comment type="catalytic activity">
    <reaction evidence="9">
        <text>8-oxo-dGTP + H2O = 8-oxo-dGMP + diphosphate + H(+)</text>
        <dbReference type="Rhea" id="RHEA:31575"/>
        <dbReference type="ChEBI" id="CHEBI:15377"/>
        <dbReference type="ChEBI" id="CHEBI:15378"/>
        <dbReference type="ChEBI" id="CHEBI:33019"/>
        <dbReference type="ChEBI" id="CHEBI:63224"/>
        <dbReference type="ChEBI" id="CHEBI:77896"/>
    </reaction>
    <physiologicalReaction direction="left-to-right" evidence="9">
        <dbReference type="Rhea" id="RHEA:31576"/>
    </physiologicalReaction>
</comment>
<dbReference type="PRINTS" id="PR01403">
    <property type="entry name" value="8OXTPHPHTASE"/>
</dbReference>
<evidence type="ECO:0000256" key="19">
    <source>
        <dbReference type="ARBA" id="ARBA00048894"/>
    </source>
</evidence>
<keyword evidence="24" id="KW-1185">Reference proteome</keyword>
<dbReference type="AlphaFoldDB" id="A0AAX4PKF1"/>